<protein>
    <recommendedName>
        <fullName evidence="3">Transposase</fullName>
    </recommendedName>
</protein>
<gene>
    <name evidence="1" type="ORF">J8TS2_25450</name>
</gene>
<evidence type="ECO:0000313" key="1">
    <source>
        <dbReference type="EMBL" id="GIN58226.1"/>
    </source>
</evidence>
<dbReference type="EMBL" id="BORB01000020">
    <property type="protein sequence ID" value="GIN58226.1"/>
    <property type="molecule type" value="Genomic_DNA"/>
</dbReference>
<sequence length="75" mass="8964">MTLCKKEHPISIMKKFGIDVCPSAYLVVKQRRVKQQSRHPLFDNVSQLHYNRIRIGLFVQQVIAFRERIRIAKRE</sequence>
<accession>A0ABQ4KL96</accession>
<evidence type="ECO:0000313" key="2">
    <source>
        <dbReference type="Proteomes" id="UP000679950"/>
    </source>
</evidence>
<dbReference type="Proteomes" id="UP000679950">
    <property type="component" value="Unassembled WGS sequence"/>
</dbReference>
<organism evidence="1 2">
    <name type="scientific">Lederbergia ruris</name>
    <dbReference type="NCBI Taxonomy" id="217495"/>
    <lineage>
        <taxon>Bacteria</taxon>
        <taxon>Bacillati</taxon>
        <taxon>Bacillota</taxon>
        <taxon>Bacilli</taxon>
        <taxon>Bacillales</taxon>
        <taxon>Bacillaceae</taxon>
        <taxon>Lederbergia</taxon>
    </lineage>
</organism>
<proteinExistence type="predicted"/>
<comment type="caution">
    <text evidence="1">The sequence shown here is derived from an EMBL/GenBank/DDBJ whole genome shotgun (WGS) entry which is preliminary data.</text>
</comment>
<evidence type="ECO:0008006" key="3">
    <source>
        <dbReference type="Google" id="ProtNLM"/>
    </source>
</evidence>
<name>A0ABQ4KL96_9BACI</name>
<reference evidence="1 2" key="1">
    <citation type="submission" date="2021-03" db="EMBL/GenBank/DDBJ databases">
        <title>Antimicrobial resistance genes in bacteria isolated from Japanese honey, and their potential for conferring macrolide and lincosamide resistance in the American foulbrood pathogen Paenibacillus larvae.</title>
        <authorList>
            <person name="Okamoto M."/>
            <person name="Kumagai M."/>
            <person name="Kanamori H."/>
            <person name="Takamatsu D."/>
        </authorList>
    </citation>
    <scope>NUCLEOTIDE SEQUENCE [LARGE SCALE GENOMIC DNA]</scope>
    <source>
        <strain evidence="1 2">J8TS2</strain>
    </source>
</reference>
<keyword evidence="2" id="KW-1185">Reference proteome</keyword>